<keyword evidence="1" id="KW-0812">Transmembrane</keyword>
<protein>
    <submittedName>
        <fullName evidence="2">Uncharacterized protein</fullName>
    </submittedName>
</protein>
<dbReference type="RefSeq" id="WP_150846395.1">
    <property type="nucleotide sequence ID" value="NZ_JBBMFM010000170.1"/>
</dbReference>
<name>A0ABV1DEV7_9FIRM</name>
<organism evidence="2 3">
    <name type="scientific">Enterocloster hominis</name>
    <name type="common">ex Hitch et al. 2024</name>
    <dbReference type="NCBI Taxonomy" id="1917870"/>
    <lineage>
        <taxon>Bacteria</taxon>
        <taxon>Bacillati</taxon>
        <taxon>Bacillota</taxon>
        <taxon>Clostridia</taxon>
        <taxon>Lachnospirales</taxon>
        <taxon>Lachnospiraceae</taxon>
        <taxon>Enterocloster</taxon>
    </lineage>
</organism>
<sequence length="381" mass="41927">MESDDFDTLEAPVLMSSGDDSVVNTVNLTSVQMCLSYYDMAGVIRYKEVWLDKNGYASMSLPSDYASPIWFGFVLHKGALPPAGKYKMSVHFGSNTNIVYQSSSIWFGVRRNNVSQQESNYYVDGYYSSGDFRLSTDLSIGASTSQLNISNFLAYDSPAPPYGGYVSINFTRLSGDAPVQGGSPDSGNVDQDINQSISNNTAQQVEQGDTIIELIKNTIQTISSQLTAFWNQLAGEFTNLYNKMTQQHSEQLQADRDNTDDMIAAGQSNTTDIINNNNVNTDKVTGGYDNSGMLSENDRLNSSLDGYQEQEDEVFNQAKDKVDSFEYGNHFDRFTAPLADISFFLTGIYDGLGSLNVPIAFALTLSISLLAVGYYRFKSGS</sequence>
<evidence type="ECO:0000256" key="1">
    <source>
        <dbReference type="SAM" id="Phobius"/>
    </source>
</evidence>
<feature type="transmembrane region" description="Helical" evidence="1">
    <location>
        <begin position="355"/>
        <end position="375"/>
    </location>
</feature>
<gene>
    <name evidence="2" type="ORF">WMQ36_25615</name>
</gene>
<dbReference type="Proteomes" id="UP001454086">
    <property type="component" value="Unassembled WGS sequence"/>
</dbReference>
<proteinExistence type="predicted"/>
<dbReference type="EMBL" id="JBBMFM010000170">
    <property type="protein sequence ID" value="MEQ2428341.1"/>
    <property type="molecule type" value="Genomic_DNA"/>
</dbReference>
<keyword evidence="1" id="KW-1133">Transmembrane helix</keyword>
<evidence type="ECO:0000313" key="2">
    <source>
        <dbReference type="EMBL" id="MEQ2428341.1"/>
    </source>
</evidence>
<comment type="caution">
    <text evidence="2">The sequence shown here is derived from an EMBL/GenBank/DDBJ whole genome shotgun (WGS) entry which is preliminary data.</text>
</comment>
<accession>A0ABV1DEV7</accession>
<reference evidence="2 3" key="1">
    <citation type="submission" date="2024-03" db="EMBL/GenBank/DDBJ databases">
        <title>Human intestinal bacterial collection.</title>
        <authorList>
            <person name="Pauvert C."/>
            <person name="Hitch T.C.A."/>
            <person name="Clavel T."/>
        </authorList>
    </citation>
    <scope>NUCLEOTIDE SEQUENCE [LARGE SCALE GENOMIC DNA]</scope>
    <source>
        <strain evidence="2 3">CLA-SR-H021</strain>
    </source>
</reference>
<evidence type="ECO:0000313" key="3">
    <source>
        <dbReference type="Proteomes" id="UP001454086"/>
    </source>
</evidence>
<keyword evidence="1" id="KW-0472">Membrane</keyword>
<keyword evidence="3" id="KW-1185">Reference proteome</keyword>